<evidence type="ECO:0000313" key="1">
    <source>
        <dbReference type="EMBL" id="KFF30378.1"/>
    </source>
</evidence>
<organism evidence="1 2">
    <name type="scientific">Chryseobacterium piperi</name>
    <dbReference type="NCBI Taxonomy" id="558152"/>
    <lineage>
        <taxon>Bacteria</taxon>
        <taxon>Pseudomonadati</taxon>
        <taxon>Bacteroidota</taxon>
        <taxon>Flavobacteriia</taxon>
        <taxon>Flavobacteriales</taxon>
        <taxon>Weeksellaceae</taxon>
        <taxon>Chryseobacterium group</taxon>
        <taxon>Chryseobacterium</taxon>
    </lineage>
</organism>
<dbReference type="EMBL" id="JPRJ01000001">
    <property type="protein sequence ID" value="KFF30378.1"/>
    <property type="molecule type" value="Genomic_DNA"/>
</dbReference>
<keyword evidence="2" id="KW-1185">Reference proteome</keyword>
<gene>
    <name evidence="1" type="ORF">IQ37_00955</name>
</gene>
<comment type="caution">
    <text evidence="1">The sequence shown here is derived from an EMBL/GenBank/DDBJ whole genome shotgun (WGS) entry which is preliminary data.</text>
</comment>
<dbReference type="AlphaFoldDB" id="A0A086BN64"/>
<reference evidence="1 2" key="1">
    <citation type="submission" date="2014-07" db="EMBL/GenBank/DDBJ databases">
        <title>Genome of Chryseobacterium piperi CTM.</title>
        <authorList>
            <person name="Pipes S.E."/>
            <person name="Stropko S.J."/>
            <person name="Newman J.D."/>
        </authorList>
    </citation>
    <scope>NUCLEOTIDE SEQUENCE [LARGE SCALE GENOMIC DNA]</scope>
    <source>
        <strain evidence="1 2">CTM</strain>
    </source>
</reference>
<dbReference type="eggNOG" id="ENOG5032BU8">
    <property type="taxonomic scope" value="Bacteria"/>
</dbReference>
<dbReference type="KEGG" id="cpip:CJF12_13355"/>
<protein>
    <submittedName>
        <fullName evidence="1">Uncharacterized protein</fullName>
    </submittedName>
</protein>
<proteinExistence type="predicted"/>
<dbReference type="Proteomes" id="UP000028709">
    <property type="component" value="Unassembled WGS sequence"/>
</dbReference>
<dbReference type="OrthoDB" id="6315383at2"/>
<sequence length="493" mass="53214">MSNIGKIIRVNALPPEGERQKNVIYQVAEPGSTTYKDYAIDESGDMKTPTAGVQPEDLKDTLVNITDPDLLTAGITTQKEYNIHTGERLKNKIDQPSTNGNVQDYPSVLGLDQNGNTAKLPAGDLGKNIANSSLTSIPGAGLTLGADWVINTTGLNYSIKGLADVSNDSSFNILLAQNSNGRVSRSNGKQPFQALPASLNDNEKISWRNGMRLSTEVYSTGQPRIDSVILPFVDNSLTFTQYITLIGLNLFVDNQTPNASLVMKRVKDINGNALTTPEEYKINNFNVLQNMPNMLNFGLNWSTYPQGYYQFFCTHNLLTNLSSPELLVKQGITFTALTPVWQDLAGGASVDSSNNIVLGSAGSARTNVLIDTSQMTNGFVVKCSVATSVGSNGANFAGHTRFTMKGDDGLEYGVTLTGNLDFYPNTVGGFTTKVDVLYISYYNGLLTLAAEVNGKTRVFAVTSIPSTPRYFYALRQGGGIGSFVAKPTELLLL</sequence>
<evidence type="ECO:0000313" key="2">
    <source>
        <dbReference type="Proteomes" id="UP000028709"/>
    </source>
</evidence>
<accession>A0A086BN64</accession>
<dbReference type="RefSeq" id="WP_034680687.1">
    <property type="nucleotide sequence ID" value="NZ_CP023049.2"/>
</dbReference>
<name>A0A086BN64_9FLAO</name>